<organism evidence="2 3">
    <name type="scientific">Marssonina brunnea f. sp. multigermtubi (strain MB_m1)</name>
    <name type="common">Marssonina leaf spot fungus</name>
    <dbReference type="NCBI Taxonomy" id="1072389"/>
    <lineage>
        <taxon>Eukaryota</taxon>
        <taxon>Fungi</taxon>
        <taxon>Dikarya</taxon>
        <taxon>Ascomycota</taxon>
        <taxon>Pezizomycotina</taxon>
        <taxon>Leotiomycetes</taxon>
        <taxon>Helotiales</taxon>
        <taxon>Drepanopezizaceae</taxon>
        <taxon>Drepanopeziza</taxon>
    </lineage>
</organism>
<dbReference type="Pfam" id="PF08755">
    <property type="entry name" value="YccV-like"/>
    <property type="match status" value="1"/>
</dbReference>
<dbReference type="SUPFAM" id="SSF141255">
    <property type="entry name" value="YccV-like"/>
    <property type="match status" value="1"/>
</dbReference>
<sequence>MTTAASSNQRPRGPLTLMRLPDEILQHILTFCPPSDLLLNIQSVTKRFHRLAAEPLLWRHHCRAEFKYWEPKHQIQQKFQANVGDVDWKRLYAHRRKVDITTTALLDRILDRQTDRISNFQCISEYGYDAKDVLLRHCRTDESAEDVLARRYYATSVLDHLHRAKALAEWNRIANGEDVPLERALGSFDLFVLHDHQGDLLEIAEILDRLASQFRSECPGADELSVRDKAIAAVRFLRTHNLTGLSSERAYRDLQNNYIGVALLDQQHPSLPLISVAIFCALARRLGLDARCCGMPSHAHAMVLAPGGETLDGRPLAPGTRPAEPMYLDPYRSDREVTLASLHTMLNEWGVQQMQFAGLLSDSSTANVVLRTSRNILATVQEYRAHTTSTVSTRHPTIRLHANSFADLDNAYYSALWAQYIFGNPSRRLAAAAQSQFIPLIVDRFERLYPMDACLIERYVLPLHDNLPNVEQWQLHEALRVVRTADQTPKQVRRRNAVASIDGVRYKIGQVFRHRRYAYTAVITGWDIECETNTDWLAHNNLDELSRGRNQSFYHAL</sequence>
<dbReference type="PANTHER" id="PTHR31350:SF27">
    <property type="entry name" value="HEMIMETHYLATED DNA-BINDING DOMAIN-CONTAINING PROTEIN"/>
    <property type="match status" value="1"/>
</dbReference>
<name>K1X344_MARBU</name>
<dbReference type="Pfam" id="PF13369">
    <property type="entry name" value="Transglut_core2"/>
    <property type="match status" value="1"/>
</dbReference>
<dbReference type="InterPro" id="IPR036047">
    <property type="entry name" value="F-box-like_dom_sf"/>
</dbReference>
<dbReference type="STRING" id="1072389.K1X344"/>
<dbReference type="Gene3D" id="2.30.30.390">
    <property type="entry name" value="Hemimethylated DNA-binding domain"/>
    <property type="match status" value="1"/>
</dbReference>
<keyword evidence="3" id="KW-1185">Reference proteome</keyword>
<evidence type="ECO:0000313" key="3">
    <source>
        <dbReference type="Proteomes" id="UP000006753"/>
    </source>
</evidence>
<dbReference type="GeneID" id="18762814"/>
<dbReference type="OMA" id="LLWRHHC"/>
<dbReference type="eggNOG" id="ENOG502QS7Z">
    <property type="taxonomic scope" value="Eukaryota"/>
</dbReference>
<dbReference type="HOGENOM" id="CLU_020266_0_0_1"/>
<dbReference type="InParanoid" id="K1X344"/>
<dbReference type="SUPFAM" id="SSF81383">
    <property type="entry name" value="F-box domain"/>
    <property type="match status" value="1"/>
</dbReference>
<dbReference type="OrthoDB" id="28868at2759"/>
<dbReference type="Gene3D" id="1.20.1280.50">
    <property type="match status" value="1"/>
</dbReference>
<dbReference type="InterPro" id="IPR036623">
    <property type="entry name" value="Hemimethylated_DNA-bd_sf"/>
</dbReference>
<dbReference type="InterPro" id="IPR032698">
    <property type="entry name" value="SirB1_N"/>
</dbReference>
<dbReference type="PROSITE" id="PS50181">
    <property type="entry name" value="FBOX"/>
    <property type="match status" value="1"/>
</dbReference>
<evidence type="ECO:0000259" key="1">
    <source>
        <dbReference type="PROSITE" id="PS50181"/>
    </source>
</evidence>
<dbReference type="PANTHER" id="PTHR31350">
    <property type="entry name" value="SI:DKEY-261L7.2"/>
    <property type="match status" value="1"/>
</dbReference>
<feature type="domain" description="F-box" evidence="1">
    <location>
        <begin position="14"/>
        <end position="61"/>
    </location>
</feature>
<dbReference type="AlphaFoldDB" id="K1X344"/>
<dbReference type="EMBL" id="JH921443">
    <property type="protein sequence ID" value="EKD15118.1"/>
    <property type="molecule type" value="Genomic_DNA"/>
</dbReference>
<dbReference type="InterPro" id="IPR001810">
    <property type="entry name" value="F-box_dom"/>
</dbReference>
<dbReference type="GO" id="GO:0003677">
    <property type="term" value="F:DNA binding"/>
    <property type="evidence" value="ECO:0007669"/>
    <property type="project" value="InterPro"/>
</dbReference>
<proteinExistence type="predicted"/>
<dbReference type="KEGG" id="mbe:MBM_06879"/>
<protein>
    <submittedName>
        <fullName evidence="2">F-box domain protein</fullName>
    </submittedName>
</protein>
<dbReference type="Proteomes" id="UP000006753">
    <property type="component" value="Unassembled WGS sequence"/>
</dbReference>
<gene>
    <name evidence="2" type="ORF">MBM_06879</name>
</gene>
<dbReference type="NCBIfam" id="TIGR02097">
    <property type="entry name" value="yccV"/>
    <property type="match status" value="1"/>
</dbReference>
<dbReference type="InterPro" id="IPR011722">
    <property type="entry name" value="Hemimethylated_DNA-bd_dom"/>
</dbReference>
<evidence type="ECO:0000313" key="2">
    <source>
        <dbReference type="EMBL" id="EKD15118.1"/>
    </source>
</evidence>
<dbReference type="Pfam" id="PF12937">
    <property type="entry name" value="F-box-like"/>
    <property type="match status" value="1"/>
</dbReference>
<accession>K1X344</accession>
<dbReference type="SMART" id="SM00256">
    <property type="entry name" value="FBOX"/>
    <property type="match status" value="1"/>
</dbReference>
<reference evidence="2 3" key="1">
    <citation type="journal article" date="2012" name="BMC Genomics">
        <title>Sequencing the genome of Marssonina brunnea reveals fungus-poplar co-evolution.</title>
        <authorList>
            <person name="Zhu S."/>
            <person name="Cao Y.-Z."/>
            <person name="Jiang C."/>
            <person name="Tan B.-Y."/>
            <person name="Wang Z."/>
            <person name="Feng S."/>
            <person name="Zhang L."/>
            <person name="Su X.-H."/>
            <person name="Brejova B."/>
            <person name="Vinar T."/>
            <person name="Xu M."/>
            <person name="Wang M.-X."/>
            <person name="Zhang S.-G."/>
            <person name="Huang M.-R."/>
            <person name="Wu R."/>
            <person name="Zhou Y."/>
        </authorList>
    </citation>
    <scope>NUCLEOTIDE SEQUENCE [LARGE SCALE GENOMIC DNA]</scope>
    <source>
        <strain evidence="2 3">MB_m1</strain>
    </source>
</reference>